<reference evidence="1" key="2">
    <citation type="submission" date="2020-08" db="EMBL/GenBank/DDBJ databases">
        <title>Plant Genome Project.</title>
        <authorList>
            <person name="Zhang R.-G."/>
        </authorList>
    </citation>
    <scope>NUCLEOTIDE SEQUENCE</scope>
    <source>
        <strain evidence="1">Huo1</strain>
        <tissue evidence="1">Leaf</tissue>
    </source>
</reference>
<sequence length="153" mass="16838">MSFSCTFLPKLPMLMPWPGPHCTFLTRTSLSSSPKEMQSSPVLMMESMTLMWLPRVDTVGVRTTTRGGDSEVLESNVVAGDAIDVEVLAILCGDVMDDRVVDEVQAQVDGELQAGCFKVAFRLKGDRGIVRPLHVGLAQHPIPFWDQDLACRC</sequence>
<comment type="caution">
    <text evidence="1">The sequence shown here is derived from an EMBL/GenBank/DDBJ whole genome shotgun (WGS) entry which is preliminary data.</text>
</comment>
<evidence type="ECO:0000313" key="1">
    <source>
        <dbReference type="EMBL" id="KAG6402819.1"/>
    </source>
</evidence>
<dbReference type="Proteomes" id="UP000298416">
    <property type="component" value="Unassembled WGS sequence"/>
</dbReference>
<name>A0A8X8WYV5_SALSN</name>
<dbReference type="AlphaFoldDB" id="A0A8X8WYV5"/>
<accession>A0A8X8WYV5</accession>
<gene>
    <name evidence="1" type="ORF">SASPL_135032</name>
</gene>
<dbReference type="EMBL" id="PNBA02000013">
    <property type="protein sequence ID" value="KAG6402819.1"/>
    <property type="molecule type" value="Genomic_DNA"/>
</dbReference>
<proteinExistence type="predicted"/>
<protein>
    <submittedName>
        <fullName evidence="1">Uncharacterized protein</fullName>
    </submittedName>
</protein>
<evidence type="ECO:0000313" key="2">
    <source>
        <dbReference type="Proteomes" id="UP000298416"/>
    </source>
</evidence>
<organism evidence="1">
    <name type="scientific">Salvia splendens</name>
    <name type="common">Scarlet sage</name>
    <dbReference type="NCBI Taxonomy" id="180675"/>
    <lineage>
        <taxon>Eukaryota</taxon>
        <taxon>Viridiplantae</taxon>
        <taxon>Streptophyta</taxon>
        <taxon>Embryophyta</taxon>
        <taxon>Tracheophyta</taxon>
        <taxon>Spermatophyta</taxon>
        <taxon>Magnoliopsida</taxon>
        <taxon>eudicotyledons</taxon>
        <taxon>Gunneridae</taxon>
        <taxon>Pentapetalae</taxon>
        <taxon>asterids</taxon>
        <taxon>lamiids</taxon>
        <taxon>Lamiales</taxon>
        <taxon>Lamiaceae</taxon>
        <taxon>Nepetoideae</taxon>
        <taxon>Mentheae</taxon>
        <taxon>Salviinae</taxon>
        <taxon>Salvia</taxon>
        <taxon>Salvia subgen. Calosphace</taxon>
        <taxon>core Calosphace</taxon>
    </lineage>
</organism>
<reference evidence="1" key="1">
    <citation type="submission" date="2018-01" db="EMBL/GenBank/DDBJ databases">
        <authorList>
            <person name="Mao J.F."/>
        </authorList>
    </citation>
    <scope>NUCLEOTIDE SEQUENCE</scope>
    <source>
        <strain evidence="1">Huo1</strain>
        <tissue evidence="1">Leaf</tissue>
    </source>
</reference>
<keyword evidence="2" id="KW-1185">Reference proteome</keyword>